<sequence>MQFKDIPGFNDEKAALIQAVKNNHLAHAHMFAGKQGGANLALAVAFGQFINCENRLEDDSCGECGSCRQFSQYTHPDLHFIFPTGGTAKLASKDAVSSALMTEWRSFLKDNPFPALNDWAAFYGGQDKQLSISKEEARNIVKSLSLSTFGAGYKVMIIWLPEFLHPSAANAILKILEEPPGKTIFILVSCDLEAILPTILSRTQILTVGNFKEEELKELLVAKGVGEDQAHQLARISEGNVSKAISYIGQEDQDTHKLFQEWMRTCYKRDYSELVSWADRYQKLGKMNQKSLLEYGLHMMRESLIGISGAEELYRMSGSETDFIKNFQKILSAKKVERVYELLSESLYHIERNVNARLMFLNLSLNLVKALR</sequence>
<dbReference type="PANTHER" id="PTHR11669">
    <property type="entry name" value="REPLICATION FACTOR C / DNA POLYMERASE III GAMMA-TAU SUBUNIT"/>
    <property type="match status" value="1"/>
</dbReference>
<dbReference type="AlphaFoldDB" id="A0A4D7JTE2"/>
<dbReference type="RefSeq" id="WP_137089779.1">
    <property type="nucleotide sequence ID" value="NZ_CP028923.1"/>
</dbReference>
<dbReference type="Proteomes" id="UP000298616">
    <property type="component" value="Chromosome"/>
</dbReference>
<name>A0A4D7JTE2_9BACT</name>
<evidence type="ECO:0000313" key="2">
    <source>
        <dbReference type="Proteomes" id="UP000298616"/>
    </source>
</evidence>
<protein>
    <submittedName>
        <fullName evidence="1">DNA polymerase III subunit delta</fullName>
    </submittedName>
</protein>
<gene>
    <name evidence="1" type="ORF">DCC35_05215</name>
</gene>
<evidence type="ECO:0000313" key="1">
    <source>
        <dbReference type="EMBL" id="QCK14185.1"/>
    </source>
</evidence>
<keyword evidence="2" id="KW-1185">Reference proteome</keyword>
<dbReference type="Pfam" id="PF13177">
    <property type="entry name" value="DNA_pol3_delta2"/>
    <property type="match status" value="1"/>
</dbReference>
<dbReference type="GO" id="GO:0006261">
    <property type="term" value="P:DNA-templated DNA replication"/>
    <property type="evidence" value="ECO:0007669"/>
    <property type="project" value="TreeGrafter"/>
</dbReference>
<dbReference type="Gene3D" id="3.40.50.300">
    <property type="entry name" value="P-loop containing nucleotide triphosphate hydrolases"/>
    <property type="match status" value="1"/>
</dbReference>
<dbReference type="PANTHER" id="PTHR11669:SF8">
    <property type="entry name" value="DNA POLYMERASE III SUBUNIT DELTA"/>
    <property type="match status" value="1"/>
</dbReference>
<dbReference type="InterPro" id="IPR027417">
    <property type="entry name" value="P-loop_NTPase"/>
</dbReference>
<reference evidence="1 2" key="1">
    <citation type="submission" date="2018-04" db="EMBL/GenBank/DDBJ databases">
        <title>Complete genome uncultured novel isolate.</title>
        <authorList>
            <person name="Merlino G."/>
        </authorList>
    </citation>
    <scope>NUCLEOTIDE SEQUENCE [LARGE SCALE GENOMIC DNA]</scope>
    <source>
        <strain evidence="2">R1DC9</strain>
    </source>
</reference>
<dbReference type="KEGG" id="fpf:DCC35_05215"/>
<dbReference type="EMBL" id="CP028923">
    <property type="protein sequence ID" value="QCK14185.1"/>
    <property type="molecule type" value="Genomic_DNA"/>
</dbReference>
<dbReference type="InterPro" id="IPR050238">
    <property type="entry name" value="DNA_Rep/Repair_Clamp_Loader"/>
</dbReference>
<dbReference type="OrthoDB" id="9811073at2"/>
<dbReference type="SUPFAM" id="SSF52540">
    <property type="entry name" value="P-loop containing nucleoside triphosphate hydrolases"/>
    <property type="match status" value="1"/>
</dbReference>
<organism evidence="1 2">
    <name type="scientific">Mangrovivirga cuniculi</name>
    <dbReference type="NCBI Taxonomy" id="2715131"/>
    <lineage>
        <taxon>Bacteria</taxon>
        <taxon>Pseudomonadati</taxon>
        <taxon>Bacteroidota</taxon>
        <taxon>Cytophagia</taxon>
        <taxon>Cytophagales</taxon>
        <taxon>Mangrovivirgaceae</taxon>
        <taxon>Mangrovivirga</taxon>
    </lineage>
</organism>
<proteinExistence type="predicted"/>
<accession>A0A4D7JTE2</accession>